<comment type="catalytic activity">
    <reaction evidence="5">
        <text>dUTP + H2O = dUMP + diphosphate + H(+)</text>
        <dbReference type="Rhea" id="RHEA:10248"/>
        <dbReference type="ChEBI" id="CHEBI:15377"/>
        <dbReference type="ChEBI" id="CHEBI:15378"/>
        <dbReference type="ChEBI" id="CHEBI:33019"/>
        <dbReference type="ChEBI" id="CHEBI:61555"/>
        <dbReference type="ChEBI" id="CHEBI:246422"/>
        <dbReference type="EC" id="3.6.1.23"/>
    </reaction>
</comment>
<dbReference type="PANTHER" id="PTHR11241:SF0">
    <property type="entry name" value="DEOXYURIDINE 5'-TRIPHOSPHATE NUCLEOTIDOHYDROLASE"/>
    <property type="match status" value="1"/>
</dbReference>
<evidence type="ECO:0000259" key="6">
    <source>
        <dbReference type="Pfam" id="PF00692"/>
    </source>
</evidence>
<dbReference type="InterPro" id="IPR033704">
    <property type="entry name" value="dUTPase_trimeric"/>
</dbReference>
<dbReference type="EMBL" id="JAAEEH010000042">
    <property type="protein sequence ID" value="NDL68508.1"/>
    <property type="molecule type" value="Genomic_DNA"/>
</dbReference>
<comment type="caution">
    <text evidence="7">The sequence shown here is derived from an EMBL/GenBank/DDBJ whole genome shotgun (WGS) entry which is preliminary data.</text>
</comment>
<dbReference type="NCBIfam" id="TIGR00576">
    <property type="entry name" value="dut"/>
    <property type="match status" value="1"/>
</dbReference>
<keyword evidence="8" id="KW-1185">Reference proteome</keyword>
<evidence type="ECO:0000256" key="5">
    <source>
        <dbReference type="ARBA" id="ARBA00047686"/>
    </source>
</evidence>
<dbReference type="AlphaFoldDB" id="A0A7X5KP42"/>
<evidence type="ECO:0000256" key="2">
    <source>
        <dbReference type="ARBA" id="ARBA00012379"/>
    </source>
</evidence>
<feature type="domain" description="dUTPase-like" evidence="6">
    <location>
        <begin position="11"/>
        <end position="139"/>
    </location>
</feature>
<organism evidence="7 8">
    <name type="scientific">Anaerotalea alkaliphila</name>
    <dbReference type="NCBI Taxonomy" id="2662126"/>
    <lineage>
        <taxon>Bacteria</taxon>
        <taxon>Bacillati</taxon>
        <taxon>Bacillota</taxon>
        <taxon>Clostridia</taxon>
        <taxon>Eubacteriales</taxon>
        <taxon>Anaerotalea</taxon>
    </lineage>
</organism>
<dbReference type="GO" id="GO:0004170">
    <property type="term" value="F:dUTP diphosphatase activity"/>
    <property type="evidence" value="ECO:0007669"/>
    <property type="project" value="UniProtKB-EC"/>
</dbReference>
<evidence type="ECO:0000256" key="4">
    <source>
        <dbReference type="ARBA" id="ARBA00023080"/>
    </source>
</evidence>
<evidence type="ECO:0000256" key="3">
    <source>
        <dbReference type="ARBA" id="ARBA00022801"/>
    </source>
</evidence>
<sequence>MKVKIINSSSFELPSYGSAGAAGMDLRSEVDVVLWPGLTEVVGTGIRIQLPKGYEAQIRSRSGLASRGICVANSPGTIDEDYRGEIKVILINHTNRCHKVFAGDRIAQLVVAPVTRVEWVKVETLDDTERAAGGLGSTGVR</sequence>
<reference evidence="7 8" key="1">
    <citation type="submission" date="2020-01" db="EMBL/GenBank/DDBJ databases">
        <title>Anaeroalcalibacter tamaniensis gen. nov., sp. nov., moderately halophilic strictly anaerobic fermenter bacterium from mud volcano of Taman peninsula.</title>
        <authorList>
            <person name="Frolova A."/>
            <person name="Merkel A.Y."/>
            <person name="Slobodkin A.I."/>
        </authorList>
    </citation>
    <scope>NUCLEOTIDE SEQUENCE [LARGE SCALE GENOMIC DNA]</scope>
    <source>
        <strain evidence="7 8">F-3ap</strain>
    </source>
</reference>
<comment type="similarity">
    <text evidence="1">Belongs to the dUTPase family.</text>
</comment>
<protein>
    <recommendedName>
        <fullName evidence="2">dUTP diphosphatase</fullName>
        <ecNumber evidence="2">3.6.1.23</ecNumber>
    </recommendedName>
</protein>
<dbReference type="GO" id="GO:0046081">
    <property type="term" value="P:dUTP catabolic process"/>
    <property type="evidence" value="ECO:0007669"/>
    <property type="project" value="InterPro"/>
</dbReference>
<keyword evidence="3 7" id="KW-0378">Hydrolase</keyword>
<dbReference type="NCBIfam" id="NF001862">
    <property type="entry name" value="PRK00601.1"/>
    <property type="match status" value="1"/>
</dbReference>
<dbReference type="GO" id="GO:0000287">
    <property type="term" value="F:magnesium ion binding"/>
    <property type="evidence" value="ECO:0007669"/>
    <property type="project" value="InterPro"/>
</dbReference>
<dbReference type="Proteomes" id="UP000461585">
    <property type="component" value="Unassembled WGS sequence"/>
</dbReference>
<name>A0A7X5KP42_9FIRM</name>
<dbReference type="PANTHER" id="PTHR11241">
    <property type="entry name" value="DEOXYURIDINE 5'-TRIPHOSPHATE NUCLEOTIDOHYDROLASE"/>
    <property type="match status" value="1"/>
</dbReference>
<dbReference type="Pfam" id="PF00692">
    <property type="entry name" value="dUTPase"/>
    <property type="match status" value="1"/>
</dbReference>
<keyword evidence="4" id="KW-0546">Nucleotide metabolism</keyword>
<evidence type="ECO:0000313" key="8">
    <source>
        <dbReference type="Proteomes" id="UP000461585"/>
    </source>
</evidence>
<accession>A0A7X5KP42</accession>
<dbReference type="InterPro" id="IPR036157">
    <property type="entry name" value="dUTPase-like_sf"/>
</dbReference>
<proteinExistence type="inferred from homology"/>
<dbReference type="RefSeq" id="WP_162371232.1">
    <property type="nucleotide sequence ID" value="NZ_JAAEEH010000042.1"/>
</dbReference>
<dbReference type="EC" id="3.6.1.23" evidence="2"/>
<dbReference type="Gene3D" id="2.70.40.10">
    <property type="match status" value="1"/>
</dbReference>
<dbReference type="CDD" id="cd07557">
    <property type="entry name" value="trimeric_dUTPase"/>
    <property type="match status" value="1"/>
</dbReference>
<dbReference type="GO" id="GO:0006226">
    <property type="term" value="P:dUMP biosynthetic process"/>
    <property type="evidence" value="ECO:0007669"/>
    <property type="project" value="InterPro"/>
</dbReference>
<evidence type="ECO:0000313" key="7">
    <source>
        <dbReference type="EMBL" id="NDL68508.1"/>
    </source>
</evidence>
<dbReference type="InterPro" id="IPR029054">
    <property type="entry name" value="dUTPase-like"/>
</dbReference>
<gene>
    <name evidence="7" type="primary">dut</name>
    <name evidence="7" type="ORF">GXN74_12250</name>
</gene>
<dbReference type="SUPFAM" id="SSF51283">
    <property type="entry name" value="dUTPase-like"/>
    <property type="match status" value="1"/>
</dbReference>
<evidence type="ECO:0000256" key="1">
    <source>
        <dbReference type="ARBA" id="ARBA00006581"/>
    </source>
</evidence>
<dbReference type="InterPro" id="IPR008181">
    <property type="entry name" value="dUTPase"/>
</dbReference>